<dbReference type="Gene3D" id="1.10.4100.10">
    <property type="entry name" value="2-methylcitrate dehydratase PrpD"/>
    <property type="match status" value="1"/>
</dbReference>
<dbReference type="Pfam" id="PF03972">
    <property type="entry name" value="MmgE_PrpD_N"/>
    <property type="match status" value="1"/>
</dbReference>
<dbReference type="PANTHER" id="PTHR16943:SF8">
    <property type="entry name" value="2-METHYLCITRATE DEHYDRATASE"/>
    <property type="match status" value="1"/>
</dbReference>
<sequence>MLGRLVGQYTPRPGRRFGGEPPRYINRNGGPAESTAFGCVGKVNAGSAAFVNGTLAHSPIRDDMHLPSVAHLGSMVVTAALALAEREDWSGEQLLRAIVGGYEMGAALGTAIHSSGKVNTHLRSSGLIGAFAAVSAAVCGSPPEEDTVVSAFCIAVNQACGFNQWAWSGGSELPLQNGMAARAGVFAYDLALTGVRASETILEGQAGFFEAVGVGLDGADAFRRWLQRPMLGSGILEVKFKPMGCCNFTQTSTAMALKLAKGSSIVADDIKQIVVTTTSPAIRYPGCDNSGVMKTVVHGKLSIQYGVCAALVLRQLDETAWYPAGQADITGLMTKCQLVALPKFDEAFR</sequence>
<keyword evidence="5" id="KW-1185">Reference proteome</keyword>
<dbReference type="VEuPathDB" id="FungiDB:AB675_2610"/>
<evidence type="ECO:0000259" key="3">
    <source>
        <dbReference type="Pfam" id="PF19305"/>
    </source>
</evidence>
<dbReference type="SUPFAM" id="SSF103378">
    <property type="entry name" value="2-methylcitrate dehydratase PrpD"/>
    <property type="match status" value="1"/>
</dbReference>
<evidence type="ECO:0000259" key="2">
    <source>
        <dbReference type="Pfam" id="PF03972"/>
    </source>
</evidence>
<dbReference type="PANTHER" id="PTHR16943">
    <property type="entry name" value="2-METHYLCITRATE DEHYDRATASE-RELATED"/>
    <property type="match status" value="1"/>
</dbReference>
<dbReference type="EMBL" id="LFJN01000002">
    <property type="protein sequence ID" value="KPI45231.1"/>
    <property type="molecule type" value="Genomic_DNA"/>
</dbReference>
<name>A0A0N0NRL5_9EURO</name>
<feature type="domain" description="MmgE/PrpD C-terminal" evidence="3">
    <location>
        <begin position="245"/>
        <end position="348"/>
    </location>
</feature>
<comment type="caution">
    <text evidence="4">The sequence shown here is derived from an EMBL/GenBank/DDBJ whole genome shotgun (WGS) entry which is preliminary data.</text>
</comment>
<dbReference type="InterPro" id="IPR045336">
    <property type="entry name" value="MmgE_PrpD_N"/>
</dbReference>
<dbReference type="GO" id="GO:0016829">
    <property type="term" value="F:lyase activity"/>
    <property type="evidence" value="ECO:0007669"/>
    <property type="project" value="InterPro"/>
</dbReference>
<dbReference type="Proteomes" id="UP000038010">
    <property type="component" value="Unassembled WGS sequence"/>
</dbReference>
<dbReference type="InterPro" id="IPR045337">
    <property type="entry name" value="MmgE_PrpD_C"/>
</dbReference>
<dbReference type="Pfam" id="PF19305">
    <property type="entry name" value="MmgE_PrpD_C"/>
    <property type="match status" value="1"/>
</dbReference>
<dbReference type="OrthoDB" id="4120269at2759"/>
<dbReference type="InterPro" id="IPR036148">
    <property type="entry name" value="MmgE/PrpD_sf"/>
</dbReference>
<comment type="similarity">
    <text evidence="1">Belongs to the PrpD family.</text>
</comment>
<dbReference type="Gene3D" id="3.30.1330.120">
    <property type="entry name" value="2-methylcitrate dehydratase PrpD"/>
    <property type="match status" value="1"/>
</dbReference>
<feature type="domain" description="MmgE/PrpD N-terminal" evidence="2">
    <location>
        <begin position="24"/>
        <end position="212"/>
    </location>
</feature>
<dbReference type="GeneID" id="28734477"/>
<dbReference type="InterPro" id="IPR005656">
    <property type="entry name" value="MmgE_PrpD"/>
</dbReference>
<evidence type="ECO:0000313" key="4">
    <source>
        <dbReference type="EMBL" id="KPI45231.1"/>
    </source>
</evidence>
<evidence type="ECO:0000256" key="1">
    <source>
        <dbReference type="ARBA" id="ARBA00006174"/>
    </source>
</evidence>
<accession>A0A0N0NRL5</accession>
<evidence type="ECO:0000313" key="5">
    <source>
        <dbReference type="Proteomes" id="UP000038010"/>
    </source>
</evidence>
<proteinExistence type="inferred from homology"/>
<reference evidence="4 5" key="1">
    <citation type="submission" date="2015-06" db="EMBL/GenBank/DDBJ databases">
        <title>Draft genome of the ant-associated black yeast Phialophora attae CBS 131958.</title>
        <authorList>
            <person name="Moreno L.F."/>
            <person name="Stielow B.J."/>
            <person name="de Hoog S."/>
            <person name="Vicente V.A."/>
            <person name="Weiss V.A."/>
            <person name="de Vries M."/>
            <person name="Cruz L.M."/>
            <person name="Souza E.M."/>
        </authorList>
    </citation>
    <scope>NUCLEOTIDE SEQUENCE [LARGE SCALE GENOMIC DNA]</scope>
    <source>
        <strain evidence="4 5">CBS 131958</strain>
    </source>
</reference>
<dbReference type="AlphaFoldDB" id="A0A0N0NRL5"/>
<evidence type="ECO:0008006" key="6">
    <source>
        <dbReference type="Google" id="ProtNLM"/>
    </source>
</evidence>
<organism evidence="4 5">
    <name type="scientific">Cyphellophora attinorum</name>
    <dbReference type="NCBI Taxonomy" id="1664694"/>
    <lineage>
        <taxon>Eukaryota</taxon>
        <taxon>Fungi</taxon>
        <taxon>Dikarya</taxon>
        <taxon>Ascomycota</taxon>
        <taxon>Pezizomycotina</taxon>
        <taxon>Eurotiomycetes</taxon>
        <taxon>Chaetothyriomycetidae</taxon>
        <taxon>Chaetothyriales</taxon>
        <taxon>Cyphellophoraceae</taxon>
        <taxon>Cyphellophora</taxon>
    </lineage>
</organism>
<dbReference type="RefSeq" id="XP_018005194.1">
    <property type="nucleotide sequence ID" value="XM_018142597.1"/>
</dbReference>
<dbReference type="InterPro" id="IPR042188">
    <property type="entry name" value="MmgE/PrpD_sf_2"/>
</dbReference>
<gene>
    <name evidence="4" type="ORF">AB675_2610</name>
</gene>
<dbReference type="InterPro" id="IPR042183">
    <property type="entry name" value="MmgE/PrpD_sf_1"/>
</dbReference>
<protein>
    <recommendedName>
        <fullName evidence="6">MmgE/PrpD family protein</fullName>
    </recommendedName>
</protein>